<protein>
    <recommendedName>
        <fullName evidence="3">Urease accessory protein UreD</fullName>
    </recommendedName>
</protein>
<gene>
    <name evidence="3" type="primary">ureD</name>
    <name evidence="4" type="ORF">HK18_09020</name>
</gene>
<dbReference type="GO" id="GO:0005737">
    <property type="term" value="C:cytoplasm"/>
    <property type="evidence" value="ECO:0007669"/>
    <property type="project" value="UniProtKB-SubCell"/>
</dbReference>
<comment type="similarity">
    <text evidence="1 3">Belongs to the UreD family.</text>
</comment>
<comment type="function">
    <text evidence="3">Required for maturation of urease via the functional incorporation of the urease nickel metallocenter.</text>
</comment>
<evidence type="ECO:0000313" key="5">
    <source>
        <dbReference type="Proteomes" id="UP000194946"/>
    </source>
</evidence>
<dbReference type="PANTHER" id="PTHR33643:SF1">
    <property type="entry name" value="UREASE ACCESSORY PROTEIN D"/>
    <property type="match status" value="1"/>
</dbReference>
<dbReference type="PANTHER" id="PTHR33643">
    <property type="entry name" value="UREASE ACCESSORY PROTEIN D"/>
    <property type="match status" value="1"/>
</dbReference>
<accession>A0A251ZU41</accession>
<evidence type="ECO:0000256" key="3">
    <source>
        <dbReference type="HAMAP-Rule" id="MF_01384"/>
    </source>
</evidence>
<comment type="subunit">
    <text evidence="3">UreD, UreF and UreG form a complex that acts as a GTP-hydrolysis-dependent molecular chaperone, activating the urease apoprotein by helping to assemble the nickel containing metallocenter of UreC. The UreE protein probably delivers the nickel.</text>
</comment>
<dbReference type="EMBL" id="JOPB01000007">
    <property type="protein sequence ID" value="OUI78181.1"/>
    <property type="molecule type" value="Genomic_DNA"/>
</dbReference>
<name>A0A251ZU41_9PROT</name>
<keyword evidence="3" id="KW-0963">Cytoplasm</keyword>
<reference evidence="5" key="1">
    <citation type="submission" date="2014-06" db="EMBL/GenBank/DDBJ databases">
        <authorList>
            <person name="Winans N.J."/>
            <person name="Newell P.D."/>
            <person name="Douglas A.E."/>
        </authorList>
    </citation>
    <scope>NUCLEOTIDE SEQUENCE [LARGE SCALE GENOMIC DNA]</scope>
    <source>
        <strain evidence="5">DmL_052</strain>
    </source>
</reference>
<dbReference type="Proteomes" id="UP000194946">
    <property type="component" value="Unassembled WGS sequence"/>
</dbReference>
<dbReference type="HAMAP" id="MF_01384">
    <property type="entry name" value="UreD"/>
    <property type="match status" value="1"/>
</dbReference>
<proteinExistence type="inferred from homology"/>
<evidence type="ECO:0000313" key="4">
    <source>
        <dbReference type="EMBL" id="OUI78181.1"/>
    </source>
</evidence>
<dbReference type="Pfam" id="PF01774">
    <property type="entry name" value="UreD"/>
    <property type="match status" value="1"/>
</dbReference>
<evidence type="ECO:0000256" key="2">
    <source>
        <dbReference type="ARBA" id="ARBA00023186"/>
    </source>
</evidence>
<evidence type="ECO:0000256" key="1">
    <source>
        <dbReference type="ARBA" id="ARBA00007177"/>
    </source>
</evidence>
<comment type="subcellular location">
    <subcellularLocation>
        <location evidence="3">Cytoplasm</location>
    </subcellularLocation>
</comment>
<keyword evidence="3" id="KW-0996">Nickel insertion</keyword>
<organism evidence="4 5">
    <name type="scientific">Commensalibacter intestini</name>
    <dbReference type="NCBI Taxonomy" id="479936"/>
    <lineage>
        <taxon>Bacteria</taxon>
        <taxon>Pseudomonadati</taxon>
        <taxon>Pseudomonadota</taxon>
        <taxon>Alphaproteobacteria</taxon>
        <taxon>Acetobacterales</taxon>
        <taxon>Acetobacteraceae</taxon>
    </lineage>
</organism>
<comment type="caution">
    <text evidence="4">The sequence shown here is derived from an EMBL/GenBank/DDBJ whole genome shotgun (WGS) entry which is preliminary data.</text>
</comment>
<dbReference type="AlphaFoldDB" id="A0A251ZU41"/>
<dbReference type="GO" id="GO:0016151">
    <property type="term" value="F:nickel cation binding"/>
    <property type="evidence" value="ECO:0007669"/>
    <property type="project" value="UniProtKB-UniRule"/>
</dbReference>
<keyword evidence="5" id="KW-1185">Reference proteome</keyword>
<keyword evidence="2 3" id="KW-0143">Chaperone</keyword>
<dbReference type="InterPro" id="IPR002669">
    <property type="entry name" value="UreD"/>
</dbReference>
<sequence length="329" mass="37508">MELEEEVANNPTRSYAHNLGKEAIEMASYQNEPIQMHSGGVGKSGYLKLRFAKRSNRSELIEMERRVPSLVQKALYWDEKMPQLPCVTMISTSGCLLQGDRQALDIIVGKDACAHVTTQSATKVHMMDANYAAQAQHIIVEENGYLELIPDQIIPHRNARFITDTFIQLHSTATVFYSEILQSGRKYHHQDELFGFDIFSSRIHAEYTNKMELNLSPNCHELFIEKYILTPKLNKLNKIGIMGGFDVYGNAILLTPKQYHEPILSQLQAEYNTDCNIAYGATQLPNNSGIIFKVLGVDTPKVKEAIRYFWQIARKEILGIDIPEPFLWR</sequence>